<proteinExistence type="predicted"/>
<reference evidence="1 2" key="1">
    <citation type="journal article" date="2014" name="Genome Announc.">
        <title>Draft Genome Sequences of Three Strains of Bacteroides pyogenes Isolated from a Cat and Swine.</title>
        <authorList>
            <person name="Sakamoto M."/>
            <person name="Oshima K."/>
            <person name="Suda W."/>
            <person name="Kitamura K."/>
            <person name="Iida T."/>
            <person name="Hattori M."/>
            <person name="Ohkuma M."/>
        </authorList>
    </citation>
    <scope>NUCLEOTIDE SEQUENCE [LARGE SCALE GENOMIC DNA]</scope>
    <source>
        <strain evidence="1 2">JCM 6292</strain>
    </source>
</reference>
<organism evidence="1 2">
    <name type="scientific">Bacteroides pyogenes JCM 6292</name>
    <dbReference type="NCBI Taxonomy" id="1235809"/>
    <lineage>
        <taxon>Bacteria</taxon>
        <taxon>Pseudomonadati</taxon>
        <taxon>Bacteroidota</taxon>
        <taxon>Bacteroidia</taxon>
        <taxon>Bacteroidales</taxon>
        <taxon>Bacteroidaceae</taxon>
        <taxon>Bacteroides</taxon>
    </lineage>
</organism>
<name>W4P701_9BACE</name>
<dbReference type="Proteomes" id="UP000018861">
    <property type="component" value="Unassembled WGS sequence"/>
</dbReference>
<accession>W4P701</accession>
<sequence length="150" mass="17281">MDALLSHIANIRTELSILYAKLQVYYLMQIFLWRKRDLKKAHLFNARLKQLLESEIDENSEGVSLHALCASYLRMQECYAYELAMVDRILEEYPALFLMDNDSLQAVLEGETELSPGKTPETRTAIEKCASGIKDYVSPFSPYRFCNLST</sequence>
<dbReference type="EMBL" id="BAIQ01000018">
    <property type="protein sequence ID" value="GAE15586.1"/>
    <property type="molecule type" value="Genomic_DNA"/>
</dbReference>
<protein>
    <submittedName>
        <fullName evidence="1">Uncharacterized protein</fullName>
    </submittedName>
</protein>
<gene>
    <name evidence="1" type="ORF">JCM6292_1883</name>
</gene>
<dbReference type="AlphaFoldDB" id="W4P701"/>
<evidence type="ECO:0000313" key="1">
    <source>
        <dbReference type="EMBL" id="GAE15586.1"/>
    </source>
</evidence>
<evidence type="ECO:0000313" key="2">
    <source>
        <dbReference type="Proteomes" id="UP000018861"/>
    </source>
</evidence>
<comment type="caution">
    <text evidence="1">The sequence shown here is derived from an EMBL/GenBank/DDBJ whole genome shotgun (WGS) entry which is preliminary data.</text>
</comment>